<proteinExistence type="predicted"/>
<reference evidence="1" key="1">
    <citation type="submission" date="2023-10" db="EMBL/GenBank/DDBJ databases">
        <title>Mycolicibacterium fortuitum clinical isolates causing pulmonary infections in humans.</title>
        <authorList>
            <person name="Mejia-Ponce P.M."/>
            <person name="Zenteno-Cuevas R."/>
            <person name="Licona-Cassani C."/>
        </authorList>
    </citation>
    <scope>NUCLEOTIDE SEQUENCE</scope>
    <source>
        <strain evidence="1">M8</strain>
    </source>
</reference>
<dbReference type="AlphaFoldDB" id="A0AAE4VD92"/>
<sequence length="53" mass="5632">MEPDNLATAEHFLNNIDGDDLTTVSDEIAYASAQAAVAMVRALRDLAGVIRGE</sequence>
<protein>
    <submittedName>
        <fullName evidence="1">Uncharacterized protein</fullName>
    </submittedName>
</protein>
<organism evidence="1 2">
    <name type="scientific">Mycolicibacterium fortuitum</name>
    <name type="common">Mycobacterium fortuitum</name>
    <dbReference type="NCBI Taxonomy" id="1766"/>
    <lineage>
        <taxon>Bacteria</taxon>
        <taxon>Bacillati</taxon>
        <taxon>Actinomycetota</taxon>
        <taxon>Actinomycetes</taxon>
        <taxon>Mycobacteriales</taxon>
        <taxon>Mycobacteriaceae</taxon>
        <taxon>Mycolicibacterium</taxon>
    </lineage>
</organism>
<dbReference type="Proteomes" id="UP001186041">
    <property type="component" value="Unassembled WGS sequence"/>
</dbReference>
<name>A0AAE4VD92_MYCFO</name>
<accession>A0AAE4VD92</accession>
<dbReference type="EMBL" id="JAWLVV010000015">
    <property type="protein sequence ID" value="MDV7292008.1"/>
    <property type="molecule type" value="Genomic_DNA"/>
</dbReference>
<evidence type="ECO:0000313" key="2">
    <source>
        <dbReference type="Proteomes" id="UP001186041"/>
    </source>
</evidence>
<gene>
    <name evidence="1" type="ORF">R4485_17720</name>
</gene>
<dbReference type="RefSeq" id="WP_165588919.1">
    <property type="nucleotide sequence ID" value="NZ_JAWLVK010000015.1"/>
</dbReference>
<evidence type="ECO:0000313" key="1">
    <source>
        <dbReference type="EMBL" id="MDV7292008.1"/>
    </source>
</evidence>
<comment type="caution">
    <text evidence="1">The sequence shown here is derived from an EMBL/GenBank/DDBJ whole genome shotgun (WGS) entry which is preliminary data.</text>
</comment>